<keyword evidence="2 3" id="KW-0786">Thiamine pyrophosphate</keyword>
<evidence type="ECO:0000256" key="2">
    <source>
        <dbReference type="ARBA" id="ARBA00023052"/>
    </source>
</evidence>
<dbReference type="EMBL" id="QTJU01000004">
    <property type="protein sequence ID" value="RFM27855.1"/>
    <property type="molecule type" value="Genomic_DNA"/>
</dbReference>
<dbReference type="Gene3D" id="3.40.50.970">
    <property type="match status" value="2"/>
</dbReference>
<dbReference type="GO" id="GO:0000287">
    <property type="term" value="F:magnesium ion binding"/>
    <property type="evidence" value="ECO:0007669"/>
    <property type="project" value="UniProtKB-UniRule"/>
</dbReference>
<dbReference type="GO" id="GO:0005886">
    <property type="term" value="C:plasma membrane"/>
    <property type="evidence" value="ECO:0007669"/>
    <property type="project" value="UniProtKB-SubCell"/>
</dbReference>
<keyword evidence="3" id="KW-1003">Cell membrane</keyword>
<comment type="function">
    <text evidence="3">A peripheral cell membrane enzyme that catalyzes the oxidative decarboxylation of pyruvate to form acetate and CO(2). It channels electrons from the cytoplasm to the respiratory chain at the cell membrane via ubiquinone.</text>
</comment>
<dbReference type="GO" id="GO:0050660">
    <property type="term" value="F:flavin adenine dinucleotide binding"/>
    <property type="evidence" value="ECO:0007669"/>
    <property type="project" value="UniProtKB-UniRule"/>
</dbReference>
<dbReference type="GO" id="GO:0008289">
    <property type="term" value="F:lipid binding"/>
    <property type="evidence" value="ECO:0007669"/>
    <property type="project" value="UniProtKB-UniRule"/>
</dbReference>
<feature type="binding site" evidence="3">
    <location>
        <position position="462"/>
    </location>
    <ligand>
        <name>Mg(2+)</name>
        <dbReference type="ChEBI" id="CHEBI:18420"/>
    </ligand>
</feature>
<feature type="binding site" evidence="3">
    <location>
        <position position="50"/>
    </location>
    <ligand>
        <name>thiamine diphosphate</name>
        <dbReference type="ChEBI" id="CHEBI:58937"/>
    </ligand>
</feature>
<dbReference type="Pfam" id="PF02776">
    <property type="entry name" value="TPP_enzyme_N"/>
    <property type="match status" value="1"/>
</dbReference>
<evidence type="ECO:0000313" key="8">
    <source>
        <dbReference type="EMBL" id="RFM27855.1"/>
    </source>
</evidence>
<gene>
    <name evidence="3" type="primary">poxB</name>
    <name evidence="8" type="ORF">DXN05_14265</name>
</gene>
<feature type="binding site" evidence="3">
    <location>
        <begin position="274"/>
        <end position="278"/>
    </location>
    <ligand>
        <name>FAD</name>
        <dbReference type="ChEBI" id="CHEBI:57692"/>
    </ligand>
</feature>
<comment type="catalytic activity">
    <reaction evidence="3">
        <text>a ubiquinone + pyruvate + H2O = a ubiquinol + acetate + CO2</text>
        <dbReference type="Rhea" id="RHEA:27405"/>
        <dbReference type="Rhea" id="RHEA-COMP:9565"/>
        <dbReference type="Rhea" id="RHEA-COMP:9566"/>
        <dbReference type="ChEBI" id="CHEBI:15361"/>
        <dbReference type="ChEBI" id="CHEBI:15377"/>
        <dbReference type="ChEBI" id="CHEBI:16389"/>
        <dbReference type="ChEBI" id="CHEBI:16526"/>
        <dbReference type="ChEBI" id="CHEBI:17976"/>
        <dbReference type="ChEBI" id="CHEBI:30089"/>
        <dbReference type="EC" id="1.2.5.1"/>
    </reaction>
</comment>
<keyword evidence="9" id="KW-1185">Reference proteome</keyword>
<feature type="domain" description="Thiamine pyrophosphate enzyme N-terminal TPP-binding" evidence="7">
    <location>
        <begin position="4"/>
        <end position="114"/>
    </location>
</feature>
<feature type="site" description="Moves into active site upon enzyme activation, plays a role in electron transfer" evidence="3">
    <location>
        <position position="467"/>
    </location>
</feature>
<keyword evidence="3 8" id="KW-0670">Pyruvate</keyword>
<comment type="cofactor">
    <cofactor evidence="3">
        <name>thiamine diphosphate</name>
        <dbReference type="ChEBI" id="CHEBI:58937"/>
    </cofactor>
    <text evidence="3">Binds 1 thiamine pyrophosphate per subunit.</text>
</comment>
<dbReference type="OrthoDB" id="4494979at2"/>
<comment type="cofactor">
    <cofactor evidence="3">
        <name>Mg(2+)</name>
        <dbReference type="ChEBI" id="CHEBI:18420"/>
    </cofactor>
    <text evidence="3">Binds 1 Mg(2+) ion per subunit.</text>
</comment>
<dbReference type="GO" id="GO:0052737">
    <property type="term" value="F:pyruvate dehydrogenase (quinone) activity"/>
    <property type="evidence" value="ECO:0007669"/>
    <property type="project" value="UniProtKB-UniRule"/>
</dbReference>
<dbReference type="SUPFAM" id="SSF52467">
    <property type="entry name" value="DHS-like NAD/FAD-binding domain"/>
    <property type="match status" value="1"/>
</dbReference>
<dbReference type="InterPro" id="IPR029061">
    <property type="entry name" value="THDP-binding"/>
</dbReference>
<keyword evidence="3" id="KW-0446">Lipid-binding</keyword>
<keyword evidence="3 8" id="KW-0830">Ubiquinone</keyword>
<dbReference type="RefSeq" id="WP_116847931.1">
    <property type="nucleotide sequence ID" value="NZ_QTJU01000004.1"/>
</dbReference>
<dbReference type="InterPro" id="IPR029035">
    <property type="entry name" value="DHS-like_NAD/FAD-binding_dom"/>
</dbReference>
<dbReference type="InterPro" id="IPR012001">
    <property type="entry name" value="Thiamin_PyroP_enz_TPP-bd_dom"/>
</dbReference>
<comment type="subcellular location">
    <subcellularLocation>
        <location evidence="3">Cell membrane</location>
        <topology evidence="3">Peripheral membrane protein</topology>
        <orientation evidence="3">Cytoplasmic side</orientation>
    </subcellularLocation>
</comment>
<comment type="subunit">
    <text evidence="3">Homotetramer.</text>
</comment>
<dbReference type="PROSITE" id="PS00187">
    <property type="entry name" value="TPP_ENZYMES"/>
    <property type="match status" value="1"/>
</dbReference>
<dbReference type="Gene3D" id="3.40.50.1220">
    <property type="entry name" value="TPP-binding domain"/>
    <property type="match status" value="1"/>
</dbReference>
<feature type="binding site" evidence="3">
    <location>
        <position position="292"/>
    </location>
    <ligand>
        <name>FAD</name>
        <dbReference type="ChEBI" id="CHEBI:57692"/>
    </ligand>
</feature>
<dbReference type="EC" id="1.2.5.1" evidence="3"/>
<accession>A0A3E1NIU1</accession>
<dbReference type="InterPro" id="IPR000399">
    <property type="entry name" value="TPP-bd_CS"/>
</dbReference>
<feature type="binding site" evidence="3">
    <location>
        <begin position="435"/>
        <end position="437"/>
    </location>
    <ligand>
        <name>thiamine diphosphate</name>
        <dbReference type="ChEBI" id="CHEBI:58937"/>
    </ligand>
</feature>
<evidence type="ECO:0000256" key="1">
    <source>
        <dbReference type="ARBA" id="ARBA00007812"/>
    </source>
</evidence>
<dbReference type="Proteomes" id="UP000261284">
    <property type="component" value="Unassembled WGS sequence"/>
</dbReference>
<reference evidence="8 9" key="1">
    <citation type="submission" date="2018-08" db="EMBL/GenBank/DDBJ databases">
        <title>Chitinophagaceae sp. K23C18032701, a novel bacterium isolated from forest soil.</title>
        <authorList>
            <person name="Wang C."/>
        </authorList>
    </citation>
    <scope>NUCLEOTIDE SEQUENCE [LARGE SCALE GENOMIC DNA]</scope>
    <source>
        <strain evidence="8 9">K23C18032701</strain>
    </source>
</reference>
<dbReference type="AlphaFoldDB" id="A0A3E1NIU1"/>
<dbReference type="InterPro" id="IPR011766">
    <property type="entry name" value="TPP_enzyme_TPP-bd"/>
</dbReference>
<dbReference type="PANTHER" id="PTHR42981">
    <property type="entry name" value="PYRUVATE DEHYDROGENASE [UBIQUINONE]"/>
    <property type="match status" value="1"/>
</dbReference>
<dbReference type="GO" id="GO:0030976">
    <property type="term" value="F:thiamine pyrophosphate binding"/>
    <property type="evidence" value="ECO:0007669"/>
    <property type="project" value="UniProtKB-UniRule"/>
</dbReference>
<dbReference type="SUPFAM" id="SSF52518">
    <property type="entry name" value="Thiamin diphosphate-binding fold (THDP-binding)"/>
    <property type="match status" value="2"/>
</dbReference>
<evidence type="ECO:0000259" key="5">
    <source>
        <dbReference type="Pfam" id="PF00205"/>
    </source>
</evidence>
<keyword evidence="3" id="KW-0472">Membrane</keyword>
<comment type="domain">
    <text evidence="3">Has 4 domains; the Pyr domain which binds the pyrimidine moiety of the thiamine pyrophosphate cofactor, the FAD-binding domain, the PP-binding domain which binds the pyrophosphate portion of thiamine pyrophosphate and the C-terminal membrane binding region. The C-terminus is held closely against the rest of the protein and covers the active site; during activation it unfolds from the rest of the protein and forms an amphipathic helix upon membrane binding, exposing the active site.</text>
</comment>
<comment type="caution">
    <text evidence="8">The sequence shown here is derived from an EMBL/GenBank/DDBJ whole genome shotgun (WGS) entry which is preliminary data.</text>
</comment>
<keyword evidence="3" id="KW-0479">Metal-binding</keyword>
<keyword evidence="3" id="KW-0460">Magnesium</keyword>
<comment type="similarity">
    <text evidence="1 3 4">Belongs to the TPP enzyme family.</text>
</comment>
<dbReference type="PANTHER" id="PTHR42981:SF2">
    <property type="entry name" value="PYRUVATE DEHYDROGENASE [UBIQUINONE]"/>
    <property type="match status" value="1"/>
</dbReference>
<evidence type="ECO:0000313" key="9">
    <source>
        <dbReference type="Proteomes" id="UP000261284"/>
    </source>
</evidence>
<dbReference type="CDD" id="cd07039">
    <property type="entry name" value="TPP_PYR_POX"/>
    <property type="match status" value="1"/>
</dbReference>
<keyword evidence="3" id="KW-0560">Oxidoreductase</keyword>
<sequence>MSKTIAERLVEILEQQGVRRVHGVVGDSLNAITEEIRKSKTIEWIHYRHEEAAAFAAGAEAQLTGQLAVCAGSCGPGNLHLINGLYDCHRSMAPVLAIAAHIPSSEIGTGYFQETHPELLFRECSHYCEIISSARQMPRVLNIAIQHAVGLGGVSVIGLSGDVAMEKVDDTDWAPQPFQQRLHIRPNDEDLHRLANLINSSAKITLLCGSGCAGAHPELLLLGERIQSPMVHALRGKEHVEYNNPFDVGMTGLIGFASGYYAMEESDVLVMLGTDFPYKDFFPSKAKIVQIDIRPERLGRRCKLHMGLLGDVRETLIALLPLLEQKSEGEHLGKCQNRYEKSRKALDAHASGEAGSTPIHPEYLTKLISDAAAEDAIFTVDVGAPTVWAARYLRMTAERRLLGSFNHGSMASAMPQSIGAQLTYPARQVISLSGDGGFAMMLGDWLTIRQYNLPVKIVVYNNSSLGFVAMEMKVVGLQPFGTDLNNPDFAQVANAMGMLGIRVEKPEEIQPALERALAHNGPALIDVVVNPAELSLPPKIKFEQAKGFSMYMLKQVLAGEGSEVWQTIQTNFLK</sequence>
<dbReference type="InterPro" id="IPR047211">
    <property type="entry name" value="POXB-like"/>
</dbReference>
<evidence type="ECO:0000256" key="4">
    <source>
        <dbReference type="RuleBase" id="RU362132"/>
    </source>
</evidence>
<evidence type="ECO:0000256" key="3">
    <source>
        <dbReference type="HAMAP-Rule" id="MF_00850"/>
    </source>
</evidence>
<keyword evidence="3" id="KW-0274">FAD</keyword>
<feature type="binding site" evidence="3">
    <location>
        <begin position="251"/>
        <end position="254"/>
    </location>
    <ligand>
        <name>FAD</name>
        <dbReference type="ChEBI" id="CHEBI:57692"/>
    </ligand>
</feature>
<dbReference type="GO" id="GO:0042867">
    <property type="term" value="P:pyruvate catabolic process"/>
    <property type="evidence" value="ECO:0007669"/>
    <property type="project" value="UniProtKB-UniRule"/>
</dbReference>
<feature type="domain" description="Thiamine pyrophosphate enzyme central" evidence="5">
    <location>
        <begin position="192"/>
        <end position="319"/>
    </location>
</feature>
<dbReference type="HAMAP" id="MF_00850">
    <property type="entry name" value="POX"/>
    <property type="match status" value="1"/>
</dbReference>
<feature type="binding site" evidence="3">
    <location>
        <begin position="462"/>
        <end position="468"/>
    </location>
    <ligand>
        <name>thiamine diphosphate</name>
        <dbReference type="ChEBI" id="CHEBI:58937"/>
    </ligand>
</feature>
<comment type="activity regulation">
    <text evidence="3">The C-terminus inhibits activity; it has to move for the enzyme to be active. Activated by lipid-binding, which occurs via the C-terminus.</text>
</comment>
<name>A0A3E1NIU1_9BACT</name>
<feature type="region of interest" description="FAD-binding domain" evidence="3">
    <location>
        <begin position="183"/>
        <end position="334"/>
    </location>
</feature>
<dbReference type="InterPro" id="IPR047210">
    <property type="entry name" value="TPP_PYR_POXB-like"/>
</dbReference>
<protein>
    <recommendedName>
        <fullName evidence="3">Pyruvate dehydrogenase [ubiquinone]</fullName>
        <ecNumber evidence="3">1.2.5.1</ecNumber>
    </recommendedName>
    <alternativeName>
        <fullName evidence="3">Pyruvate oxidase</fullName>
        <shortName evidence="3">POX</shortName>
    </alternativeName>
    <alternativeName>
        <fullName evidence="3">Pyruvate:ubiquinone-8 oxidoreductase</fullName>
    </alternativeName>
</protein>
<dbReference type="InterPro" id="IPR012000">
    <property type="entry name" value="Thiamin_PyroP_enz_cen_dom"/>
</dbReference>
<dbReference type="NCBIfam" id="NF006591">
    <property type="entry name" value="PRK09124.1"/>
    <property type="match status" value="1"/>
</dbReference>
<feature type="region of interest" description="Membrane-binding domain" evidence="3">
    <location>
        <begin position="533"/>
        <end position="574"/>
    </location>
</feature>
<dbReference type="GO" id="GO:0048039">
    <property type="term" value="F:ubiquinone binding"/>
    <property type="evidence" value="ECO:0007669"/>
    <property type="project" value="UniProtKB-UniRule"/>
</dbReference>
<feature type="binding site" evidence="3">
    <location>
        <position position="435"/>
    </location>
    <ligand>
        <name>Mg(2+)</name>
        <dbReference type="ChEBI" id="CHEBI:18420"/>
    </ligand>
</feature>
<evidence type="ECO:0000259" key="6">
    <source>
        <dbReference type="Pfam" id="PF02775"/>
    </source>
</evidence>
<keyword evidence="3" id="KW-0547">Nucleotide-binding</keyword>
<dbReference type="Pfam" id="PF02775">
    <property type="entry name" value="TPP_enzyme_C"/>
    <property type="match status" value="1"/>
</dbReference>
<dbReference type="Pfam" id="PF00205">
    <property type="entry name" value="TPP_enzyme_M"/>
    <property type="match status" value="1"/>
</dbReference>
<dbReference type="InterPro" id="IPR044261">
    <property type="entry name" value="Pyruvate_dehydrogenase"/>
</dbReference>
<dbReference type="CDD" id="cd02014">
    <property type="entry name" value="TPP_POX"/>
    <property type="match status" value="1"/>
</dbReference>
<proteinExistence type="inferred from homology"/>
<comment type="cofactor">
    <cofactor evidence="3">
        <name>FAD</name>
        <dbReference type="ChEBI" id="CHEBI:57692"/>
    </cofactor>
    <text evidence="3">Binds 1 FAD per subunit.</text>
</comment>
<feature type="domain" description="Thiamine pyrophosphate enzyme TPP-binding" evidence="6">
    <location>
        <begin position="381"/>
        <end position="527"/>
    </location>
</feature>
<comment type="caution">
    <text evidence="3">Lacks conserved residue(s) required for the propagation of feature annotation.</text>
</comment>
<keyword evidence="3" id="KW-0285">Flavoprotein</keyword>
<evidence type="ECO:0000259" key="7">
    <source>
        <dbReference type="Pfam" id="PF02776"/>
    </source>
</evidence>
<dbReference type="FunFam" id="3.40.50.1220:FF:000013">
    <property type="entry name" value="Pyruvate dehydrogenase [ubiquinone]"/>
    <property type="match status" value="1"/>
</dbReference>
<feature type="binding site" evidence="3">
    <location>
        <begin position="408"/>
        <end position="410"/>
    </location>
    <ligand>
        <name>thiamine diphosphate</name>
        <dbReference type="ChEBI" id="CHEBI:58937"/>
    </ligand>
</feature>
<dbReference type="InterPro" id="IPR047212">
    <property type="entry name" value="TPP_POXB-like"/>
</dbReference>
<organism evidence="8 9">
    <name type="scientific">Deminuibacter soli</name>
    <dbReference type="NCBI Taxonomy" id="2291815"/>
    <lineage>
        <taxon>Bacteria</taxon>
        <taxon>Pseudomonadati</taxon>
        <taxon>Bacteroidota</taxon>
        <taxon>Chitinophagia</taxon>
        <taxon>Chitinophagales</taxon>
        <taxon>Chitinophagaceae</taxon>
        <taxon>Deminuibacter</taxon>
    </lineage>
</organism>